<keyword evidence="6 9" id="KW-1133">Transmembrane helix</keyword>
<feature type="domain" description="Wax synthase" evidence="11">
    <location>
        <begin position="218"/>
        <end position="303"/>
    </location>
</feature>
<evidence type="ECO:0000256" key="9">
    <source>
        <dbReference type="SAM" id="Phobius"/>
    </source>
</evidence>
<dbReference type="GO" id="GO:0006629">
    <property type="term" value="P:lipid metabolic process"/>
    <property type="evidence" value="ECO:0007669"/>
    <property type="project" value="InterPro"/>
</dbReference>
<comment type="subcellular location">
    <subcellularLocation>
        <location evidence="1">Membrane</location>
        <topology evidence="1">Multi-pass membrane protein</topology>
    </subcellularLocation>
</comment>
<dbReference type="GO" id="GO:0016020">
    <property type="term" value="C:membrane"/>
    <property type="evidence" value="ECO:0007669"/>
    <property type="project" value="UniProtKB-SubCell"/>
</dbReference>
<keyword evidence="13" id="KW-1185">Reference proteome</keyword>
<evidence type="ECO:0000256" key="6">
    <source>
        <dbReference type="ARBA" id="ARBA00022989"/>
    </source>
</evidence>
<keyword evidence="7 9" id="KW-0472">Membrane</keyword>
<feature type="transmembrane region" description="Helical" evidence="9">
    <location>
        <begin position="269"/>
        <end position="290"/>
    </location>
</feature>
<name>A0A067M9J4_BOTB1</name>
<dbReference type="InterPro" id="IPR032805">
    <property type="entry name" value="Wax_synthase_dom"/>
</dbReference>
<sequence>MTSTLLLPLALAHALVVVAIALPPFPARRLLFSPPIAALHLRVLTAPHDLAPHAAFALGTATAIFLFLAATWILFDSPQLSVWHDDHPHPAAHRPFLARTLWAVRLFYSPRGISWNFRAHHAPRLPLALASRRSYLLHRLSQAIVSFFALDIAQSYMHGSPSSYFMNNNDSSLREHGRAWFWLNLVAFAATSYYTMKFYHVLLSLIMVGLNISDPVQWPDLFGPARDAYTVGRFWGRVWHQLFQKIFLTHASFIVRTLQIPRRSHLSRIVTIVTAFLISAAFHAGGGSYMLNHTFTVTARFFLAQAPAILSEELVIGIARTLWPSRAYPRGSGNNGIGSGVDRNYYDVSQTPSPLSSPSSSPPPSRSPSMSRRPPSRAGPPSLINRLIGYVWVISWFGICLPWIIEEETAAGQLCADVLPISLVRGVLLGKWLT</sequence>
<dbReference type="InParanoid" id="A0A067M9J4"/>
<keyword evidence="10" id="KW-0732">Signal</keyword>
<feature type="transmembrane region" description="Helical" evidence="9">
    <location>
        <begin position="54"/>
        <end position="75"/>
    </location>
</feature>
<evidence type="ECO:0000313" key="12">
    <source>
        <dbReference type="EMBL" id="KDQ12433.1"/>
    </source>
</evidence>
<dbReference type="PANTHER" id="PTHR31595">
    <property type="entry name" value="LONG-CHAIN-ALCOHOL O-FATTY-ACYLTRANSFERASE 3-RELATED"/>
    <property type="match status" value="1"/>
</dbReference>
<evidence type="ECO:0000256" key="3">
    <source>
        <dbReference type="ARBA" id="ARBA00007282"/>
    </source>
</evidence>
<comment type="pathway">
    <text evidence="2">Secondary metabolite biosynthesis.</text>
</comment>
<keyword evidence="4" id="KW-0808">Transferase</keyword>
<feature type="signal peptide" evidence="10">
    <location>
        <begin position="1"/>
        <end position="21"/>
    </location>
</feature>
<evidence type="ECO:0000313" key="13">
    <source>
        <dbReference type="Proteomes" id="UP000027195"/>
    </source>
</evidence>
<gene>
    <name evidence="12" type="ORF">BOTBODRAFT_176381</name>
</gene>
<dbReference type="Proteomes" id="UP000027195">
    <property type="component" value="Unassembled WGS sequence"/>
</dbReference>
<evidence type="ECO:0000256" key="2">
    <source>
        <dbReference type="ARBA" id="ARBA00005179"/>
    </source>
</evidence>
<evidence type="ECO:0000259" key="11">
    <source>
        <dbReference type="Pfam" id="PF13813"/>
    </source>
</evidence>
<accession>A0A067M9J4</accession>
<evidence type="ECO:0000256" key="4">
    <source>
        <dbReference type="ARBA" id="ARBA00022679"/>
    </source>
</evidence>
<organism evidence="12 13">
    <name type="scientific">Botryobasidium botryosum (strain FD-172 SS1)</name>
    <dbReference type="NCBI Taxonomy" id="930990"/>
    <lineage>
        <taxon>Eukaryota</taxon>
        <taxon>Fungi</taxon>
        <taxon>Dikarya</taxon>
        <taxon>Basidiomycota</taxon>
        <taxon>Agaricomycotina</taxon>
        <taxon>Agaricomycetes</taxon>
        <taxon>Cantharellales</taxon>
        <taxon>Botryobasidiaceae</taxon>
        <taxon>Botryobasidium</taxon>
    </lineage>
</organism>
<dbReference type="PANTHER" id="PTHR31595:SF57">
    <property type="entry name" value="OS04G0481900 PROTEIN"/>
    <property type="match status" value="1"/>
</dbReference>
<evidence type="ECO:0000256" key="5">
    <source>
        <dbReference type="ARBA" id="ARBA00022692"/>
    </source>
</evidence>
<dbReference type="STRING" id="930990.A0A067M9J4"/>
<reference evidence="13" key="1">
    <citation type="journal article" date="2014" name="Proc. Natl. Acad. Sci. U.S.A.">
        <title>Extensive sampling of basidiomycete genomes demonstrates inadequacy of the white-rot/brown-rot paradigm for wood decay fungi.</title>
        <authorList>
            <person name="Riley R."/>
            <person name="Salamov A.A."/>
            <person name="Brown D.W."/>
            <person name="Nagy L.G."/>
            <person name="Floudas D."/>
            <person name="Held B.W."/>
            <person name="Levasseur A."/>
            <person name="Lombard V."/>
            <person name="Morin E."/>
            <person name="Otillar R."/>
            <person name="Lindquist E.A."/>
            <person name="Sun H."/>
            <person name="LaButti K.M."/>
            <person name="Schmutz J."/>
            <person name="Jabbour D."/>
            <person name="Luo H."/>
            <person name="Baker S.E."/>
            <person name="Pisabarro A.G."/>
            <person name="Walton J.D."/>
            <person name="Blanchette R.A."/>
            <person name="Henrissat B."/>
            <person name="Martin F."/>
            <person name="Cullen D."/>
            <person name="Hibbett D.S."/>
            <person name="Grigoriev I.V."/>
        </authorList>
    </citation>
    <scope>NUCLEOTIDE SEQUENCE [LARGE SCALE GENOMIC DNA]</scope>
    <source>
        <strain evidence="13">FD-172 SS1</strain>
    </source>
</reference>
<dbReference type="OrthoDB" id="1077582at2759"/>
<evidence type="ECO:0000256" key="7">
    <source>
        <dbReference type="ARBA" id="ARBA00023136"/>
    </source>
</evidence>
<protein>
    <recommendedName>
        <fullName evidence="11">Wax synthase domain-containing protein</fullName>
    </recommendedName>
</protein>
<evidence type="ECO:0000256" key="8">
    <source>
        <dbReference type="SAM" id="MobiDB-lite"/>
    </source>
</evidence>
<dbReference type="Pfam" id="PF13813">
    <property type="entry name" value="MBOAT_2"/>
    <property type="match status" value="1"/>
</dbReference>
<proteinExistence type="inferred from homology"/>
<feature type="chain" id="PRO_5001641207" description="Wax synthase domain-containing protein" evidence="10">
    <location>
        <begin position="22"/>
        <end position="434"/>
    </location>
</feature>
<feature type="transmembrane region" description="Helical" evidence="9">
    <location>
        <begin position="387"/>
        <end position="405"/>
    </location>
</feature>
<evidence type="ECO:0000256" key="10">
    <source>
        <dbReference type="SAM" id="SignalP"/>
    </source>
</evidence>
<dbReference type="EMBL" id="KL198050">
    <property type="protein sequence ID" value="KDQ12433.1"/>
    <property type="molecule type" value="Genomic_DNA"/>
</dbReference>
<dbReference type="GO" id="GO:0008374">
    <property type="term" value="F:O-acyltransferase activity"/>
    <property type="evidence" value="ECO:0007669"/>
    <property type="project" value="InterPro"/>
</dbReference>
<keyword evidence="5 9" id="KW-0812">Transmembrane</keyword>
<comment type="similarity">
    <text evidence="3">Belongs to the wax synthase family.</text>
</comment>
<feature type="region of interest" description="Disordered" evidence="8">
    <location>
        <begin position="349"/>
        <end position="378"/>
    </location>
</feature>
<feature type="transmembrane region" description="Helical" evidence="9">
    <location>
        <begin position="179"/>
        <end position="196"/>
    </location>
</feature>
<dbReference type="HOGENOM" id="CLU_032731_1_0_1"/>
<dbReference type="InterPro" id="IPR044851">
    <property type="entry name" value="Wax_synthase"/>
</dbReference>
<evidence type="ECO:0000256" key="1">
    <source>
        <dbReference type="ARBA" id="ARBA00004141"/>
    </source>
</evidence>
<dbReference type="AlphaFoldDB" id="A0A067M9J4"/>